<dbReference type="GO" id="GO:0042285">
    <property type="term" value="F:xylosyltransferase activity"/>
    <property type="evidence" value="ECO:0007669"/>
    <property type="project" value="TreeGrafter"/>
</dbReference>
<feature type="compositionally biased region" description="Basic residues" evidence="7">
    <location>
        <begin position="24"/>
        <end position="33"/>
    </location>
</feature>
<accession>A0A4S4MY24</accession>
<evidence type="ECO:0000313" key="8">
    <source>
        <dbReference type="EMBL" id="THH31362.1"/>
    </source>
</evidence>
<dbReference type="EMBL" id="SGPM01000049">
    <property type="protein sequence ID" value="THH31362.1"/>
    <property type="molecule type" value="Genomic_DNA"/>
</dbReference>
<keyword evidence="9" id="KW-1185">Reference proteome</keyword>
<proteinExistence type="predicted"/>
<keyword evidence="5" id="KW-0472">Membrane</keyword>
<dbReference type="SUPFAM" id="SSF53448">
    <property type="entry name" value="Nucleotide-diphospho-sugar transferases"/>
    <property type="match status" value="1"/>
</dbReference>
<dbReference type="OrthoDB" id="411524at2759"/>
<evidence type="ECO:0000256" key="2">
    <source>
        <dbReference type="ARBA" id="ARBA00022692"/>
    </source>
</evidence>
<evidence type="ECO:0000256" key="4">
    <source>
        <dbReference type="ARBA" id="ARBA00022989"/>
    </source>
</evidence>
<dbReference type="Proteomes" id="UP000308730">
    <property type="component" value="Unassembled WGS sequence"/>
</dbReference>
<keyword evidence="2" id="KW-0812">Transmembrane</keyword>
<sequence>MSHILPGDREAYPEEPPESPWRSRLPHHRDHTKSPLKRITTFASILLLCVPLLLLFRHLHGSADSDIAATEDYLASRPATHHRIPAVPTSVPVSATVEIEYGPEDVDADDEESAILVEPLPVVPPHPMTFSLIMFSSDSASEGALLIKSIIMYTSAPVHFHIICDEGAREYLEGRLALVTRPRHNIFVRFYLLSHEEMMARIEREGAITTDHSAGVPGLMKLFIHEILPDTVKRAIFLDTDAFFISDPILLWNRFDDFTEEAAVSMPTHFDQSSTEWHDANRICSCVMLLDLEKLRKLRLMDSILYHENDPHGTPALSPPAFRDMFGPPGGSGHYEGVKLGDQGYWWAIVKHNPKVLQHLHFDYEVSSCLLNMYGAVLGDDGANEEEAKKNQVHVVETVHEGDLILPKVLHFNCLDGTPRFFEWEGWSDPTHWLTRSWGPAVFYHVGVKWLWLNQGLKDVSSVVVESARHIVFADERYGHDMESDG</sequence>
<dbReference type="GO" id="GO:0035269">
    <property type="term" value="P:protein O-linked glycosylation via mannose"/>
    <property type="evidence" value="ECO:0007669"/>
    <property type="project" value="TreeGrafter"/>
</dbReference>
<dbReference type="AlphaFoldDB" id="A0A4S4MY24"/>
<name>A0A4S4MY24_9APHY</name>
<protein>
    <recommendedName>
        <fullName evidence="10">Glycosyltransferase family 8 protein</fullName>
    </recommendedName>
</protein>
<dbReference type="PANTHER" id="PTHR12270">
    <property type="entry name" value="GLYCOSYLTRANSFERASE-RELATED"/>
    <property type="match status" value="1"/>
</dbReference>
<organism evidence="8 9">
    <name type="scientific">Antrodiella citrinella</name>
    <dbReference type="NCBI Taxonomy" id="2447956"/>
    <lineage>
        <taxon>Eukaryota</taxon>
        <taxon>Fungi</taxon>
        <taxon>Dikarya</taxon>
        <taxon>Basidiomycota</taxon>
        <taxon>Agaricomycotina</taxon>
        <taxon>Agaricomycetes</taxon>
        <taxon>Polyporales</taxon>
        <taxon>Steccherinaceae</taxon>
        <taxon>Antrodiella</taxon>
    </lineage>
</organism>
<evidence type="ECO:0000313" key="9">
    <source>
        <dbReference type="Proteomes" id="UP000308730"/>
    </source>
</evidence>
<dbReference type="PANTHER" id="PTHR12270:SF25">
    <property type="entry name" value="GLYCOSYLTRANSFERASE-LIKE PROTEIN LARGE"/>
    <property type="match status" value="1"/>
</dbReference>
<dbReference type="GO" id="GO:0016020">
    <property type="term" value="C:membrane"/>
    <property type="evidence" value="ECO:0007669"/>
    <property type="project" value="UniProtKB-SubCell"/>
</dbReference>
<gene>
    <name evidence="8" type="ORF">EUX98_g2821</name>
</gene>
<dbReference type="InterPro" id="IPR051292">
    <property type="entry name" value="Xyl/GlcA_transferase"/>
</dbReference>
<keyword evidence="4" id="KW-1133">Transmembrane helix</keyword>
<feature type="compositionally biased region" description="Basic and acidic residues" evidence="7">
    <location>
        <begin position="1"/>
        <end position="12"/>
    </location>
</feature>
<dbReference type="GO" id="GO:0015020">
    <property type="term" value="F:glucuronosyltransferase activity"/>
    <property type="evidence" value="ECO:0007669"/>
    <property type="project" value="TreeGrafter"/>
</dbReference>
<reference evidence="8 9" key="1">
    <citation type="submission" date="2019-02" db="EMBL/GenBank/DDBJ databases">
        <title>Genome sequencing of the rare red list fungi Antrodiella citrinella (Flaviporus citrinellus).</title>
        <authorList>
            <person name="Buettner E."/>
            <person name="Kellner H."/>
        </authorList>
    </citation>
    <scope>NUCLEOTIDE SEQUENCE [LARGE SCALE GENOMIC DNA]</scope>
    <source>
        <strain evidence="8 9">DSM 108506</strain>
    </source>
</reference>
<keyword evidence="3" id="KW-0735">Signal-anchor</keyword>
<evidence type="ECO:0000256" key="1">
    <source>
        <dbReference type="ARBA" id="ARBA00004606"/>
    </source>
</evidence>
<keyword evidence="6" id="KW-0325">Glycoprotein</keyword>
<dbReference type="Gene3D" id="3.90.550.10">
    <property type="entry name" value="Spore Coat Polysaccharide Biosynthesis Protein SpsA, Chain A"/>
    <property type="match status" value="1"/>
</dbReference>
<dbReference type="InterPro" id="IPR029044">
    <property type="entry name" value="Nucleotide-diphossugar_trans"/>
</dbReference>
<feature type="region of interest" description="Disordered" evidence="7">
    <location>
        <begin position="1"/>
        <end position="33"/>
    </location>
</feature>
<evidence type="ECO:0000256" key="5">
    <source>
        <dbReference type="ARBA" id="ARBA00023136"/>
    </source>
</evidence>
<evidence type="ECO:0000256" key="7">
    <source>
        <dbReference type="SAM" id="MobiDB-lite"/>
    </source>
</evidence>
<evidence type="ECO:0008006" key="10">
    <source>
        <dbReference type="Google" id="ProtNLM"/>
    </source>
</evidence>
<comment type="subcellular location">
    <subcellularLocation>
        <location evidence="1">Membrane</location>
        <topology evidence="1">Single-pass type II membrane protein</topology>
    </subcellularLocation>
</comment>
<comment type="caution">
    <text evidence="8">The sequence shown here is derived from an EMBL/GenBank/DDBJ whole genome shotgun (WGS) entry which is preliminary data.</text>
</comment>
<evidence type="ECO:0000256" key="6">
    <source>
        <dbReference type="ARBA" id="ARBA00023180"/>
    </source>
</evidence>
<evidence type="ECO:0000256" key="3">
    <source>
        <dbReference type="ARBA" id="ARBA00022968"/>
    </source>
</evidence>